<dbReference type="HOGENOM" id="CLU_167323_0_0_2"/>
<protein>
    <submittedName>
        <fullName evidence="1">Uncharacterized protein</fullName>
    </submittedName>
</protein>
<reference evidence="1 2" key="1">
    <citation type="journal article" date="2012" name="J. Bacteriol.">
        <title>Complete genome sequence of strain 1860, a crenarchaeon of the genus pyrobaculum able to grow with various electron acceptors.</title>
        <authorList>
            <person name="Mardanov A.V."/>
            <person name="Gumerov V.M."/>
            <person name="Slobodkina G.B."/>
            <person name="Beletsky A.V."/>
            <person name="Bonch-Osmolovskaya E.A."/>
            <person name="Ravin N.V."/>
            <person name="Skryabin K.G."/>
        </authorList>
    </citation>
    <scope>NUCLEOTIDE SEQUENCE [LARGE SCALE GENOMIC DNA]</scope>
    <source>
        <strain evidence="1 2">1860</strain>
    </source>
</reference>
<dbReference type="AlphaFoldDB" id="G7VIF1"/>
<dbReference type="Proteomes" id="UP000005867">
    <property type="component" value="Chromosome"/>
</dbReference>
<accession>G7VIF1</accession>
<evidence type="ECO:0000313" key="1">
    <source>
        <dbReference type="EMBL" id="AET33431.1"/>
    </source>
</evidence>
<organism evidence="1 2">
    <name type="scientific">Pyrobaculum ferrireducens</name>
    <dbReference type="NCBI Taxonomy" id="1104324"/>
    <lineage>
        <taxon>Archaea</taxon>
        <taxon>Thermoproteota</taxon>
        <taxon>Thermoprotei</taxon>
        <taxon>Thermoproteales</taxon>
        <taxon>Thermoproteaceae</taxon>
        <taxon>Pyrobaculum</taxon>
    </lineage>
</organism>
<dbReference type="STRING" id="1104324.P186_2036"/>
<sequence>MLADLYKAGRDADRVKDSLSRSKRLRRFVEGLADAERSWLREAVDAPDYLFARDRLPPDKLVKLNPAVDDTPAPQTGIYTPLERDPELEIGMHVARQTPLHR</sequence>
<dbReference type="KEGG" id="pyr:P186_2036"/>
<proteinExistence type="predicted"/>
<dbReference type="BioCyc" id="PSP1104324:GJSN-1987-MONOMER"/>
<dbReference type="EMBL" id="CP003098">
    <property type="protein sequence ID" value="AET33431.1"/>
    <property type="molecule type" value="Genomic_DNA"/>
</dbReference>
<gene>
    <name evidence="1" type="ORF">P186_2036</name>
</gene>
<evidence type="ECO:0000313" key="2">
    <source>
        <dbReference type="Proteomes" id="UP000005867"/>
    </source>
</evidence>
<dbReference type="eggNOG" id="arCOG03408">
    <property type="taxonomic scope" value="Archaea"/>
</dbReference>
<name>G7VIF1_9CREN</name>
<keyword evidence="2" id="KW-1185">Reference proteome</keyword>